<sequence>MTILIPCGALTVTEKIEFIVVSMISRFVAIAYLKQNRLRYNPRFLNFGLLEVSMPIYEYLCNSCGAEKEHLQKISDAPIAACPVCGSNNYTKLISAAGFQLKGSGWYVTDFKNKTKPAETKPAAKESTESTPSAPPAAADAAAKKESSPATTATAVD</sequence>
<organism evidence="3 4">
    <name type="scientific">Nitrosomonas ureae</name>
    <dbReference type="NCBI Taxonomy" id="44577"/>
    <lineage>
        <taxon>Bacteria</taxon>
        <taxon>Pseudomonadati</taxon>
        <taxon>Pseudomonadota</taxon>
        <taxon>Betaproteobacteria</taxon>
        <taxon>Nitrosomonadales</taxon>
        <taxon>Nitrosomonadaceae</taxon>
        <taxon>Nitrosomonas</taxon>
    </lineage>
</organism>
<evidence type="ECO:0000313" key="3">
    <source>
        <dbReference type="EMBL" id="SEF73032.1"/>
    </source>
</evidence>
<evidence type="ECO:0000259" key="2">
    <source>
        <dbReference type="SMART" id="SM00834"/>
    </source>
</evidence>
<dbReference type="NCBIfam" id="TIGR02605">
    <property type="entry name" value="CxxC_CxxC_SSSS"/>
    <property type="match status" value="1"/>
</dbReference>
<dbReference type="InterPro" id="IPR013429">
    <property type="entry name" value="Regulatory_FmdB_Zinc_ribbon"/>
</dbReference>
<name>A0A1H5UD71_9PROT</name>
<proteinExistence type="predicted"/>
<dbReference type="PANTHER" id="PTHR34404:SF2">
    <property type="entry name" value="CONSERVED SERINE RICH PROTEIN"/>
    <property type="match status" value="1"/>
</dbReference>
<feature type="domain" description="Putative regulatory protein FmdB zinc ribbon" evidence="2">
    <location>
        <begin position="54"/>
        <end position="95"/>
    </location>
</feature>
<dbReference type="PANTHER" id="PTHR34404">
    <property type="entry name" value="REGULATORY PROTEIN, FMDB FAMILY"/>
    <property type="match status" value="1"/>
</dbReference>
<dbReference type="AlphaFoldDB" id="A0A1H5UD71"/>
<evidence type="ECO:0000313" key="4">
    <source>
        <dbReference type="Proteomes" id="UP000236753"/>
    </source>
</evidence>
<gene>
    <name evidence="3" type="ORF">SAMN05216334_107101</name>
</gene>
<dbReference type="Proteomes" id="UP000236753">
    <property type="component" value="Unassembled WGS sequence"/>
</dbReference>
<feature type="compositionally biased region" description="Basic and acidic residues" evidence="1">
    <location>
        <begin position="116"/>
        <end position="128"/>
    </location>
</feature>
<dbReference type="EMBL" id="FNUX01000007">
    <property type="protein sequence ID" value="SEF73032.1"/>
    <property type="molecule type" value="Genomic_DNA"/>
</dbReference>
<evidence type="ECO:0000256" key="1">
    <source>
        <dbReference type="SAM" id="MobiDB-lite"/>
    </source>
</evidence>
<feature type="compositionally biased region" description="Low complexity" evidence="1">
    <location>
        <begin position="129"/>
        <end position="141"/>
    </location>
</feature>
<feature type="region of interest" description="Disordered" evidence="1">
    <location>
        <begin position="116"/>
        <end position="157"/>
    </location>
</feature>
<reference evidence="3 4" key="1">
    <citation type="submission" date="2016-10" db="EMBL/GenBank/DDBJ databases">
        <authorList>
            <person name="de Groot N.N."/>
        </authorList>
    </citation>
    <scope>NUCLEOTIDE SEQUENCE [LARGE SCALE GENOMIC DNA]</scope>
    <source>
        <strain evidence="3 4">Nm13</strain>
    </source>
</reference>
<dbReference type="SMART" id="SM00834">
    <property type="entry name" value="CxxC_CXXC_SSSS"/>
    <property type="match status" value="1"/>
</dbReference>
<accession>A0A1H5UD71</accession>
<protein>
    <submittedName>
        <fullName evidence="3">Putative regulatory protein, FmdB family</fullName>
    </submittedName>
</protein>
<dbReference type="Pfam" id="PF09723">
    <property type="entry name" value="Zn_ribbon_8"/>
    <property type="match status" value="1"/>
</dbReference>